<name>A0A7W9YXF8_9HYPH</name>
<proteinExistence type="predicted"/>
<dbReference type="EMBL" id="JACHEJ010000004">
    <property type="protein sequence ID" value="MBB6180105.1"/>
    <property type="molecule type" value="Genomic_DNA"/>
</dbReference>
<feature type="transmembrane region" description="Helical" evidence="1">
    <location>
        <begin position="12"/>
        <end position="31"/>
    </location>
</feature>
<keyword evidence="3" id="KW-1185">Reference proteome</keyword>
<gene>
    <name evidence="2" type="ORF">HNQ75_002080</name>
</gene>
<accession>A0A7W9YXF8</accession>
<keyword evidence="1" id="KW-0472">Membrane</keyword>
<evidence type="ECO:0000256" key="1">
    <source>
        <dbReference type="SAM" id="Phobius"/>
    </source>
</evidence>
<comment type="caution">
    <text evidence="2">The sequence shown here is derived from an EMBL/GenBank/DDBJ whole genome shotgun (WGS) entry which is preliminary data.</text>
</comment>
<sequence length="127" mass="13219">MELYFPAELPERLAFLAALVVAVFGLLTMLFPARLLRAGGLVTGEVTSVGFGATRSIGGLHLGLGLAAIALAQDFTYLMLGSALGFAGLGRLLSLLLDRGRITVNALVLIAQLALAALPLGYVLGYF</sequence>
<evidence type="ECO:0008006" key="4">
    <source>
        <dbReference type="Google" id="ProtNLM"/>
    </source>
</evidence>
<protein>
    <recommendedName>
        <fullName evidence="4">DUF4345 domain-containing protein</fullName>
    </recommendedName>
</protein>
<evidence type="ECO:0000313" key="2">
    <source>
        <dbReference type="EMBL" id="MBB6180105.1"/>
    </source>
</evidence>
<feature type="transmembrane region" description="Helical" evidence="1">
    <location>
        <begin position="104"/>
        <end position="124"/>
    </location>
</feature>
<organism evidence="2 3">
    <name type="scientific">Pseudorhizobium flavum</name>
    <dbReference type="NCBI Taxonomy" id="1335061"/>
    <lineage>
        <taxon>Bacteria</taxon>
        <taxon>Pseudomonadati</taxon>
        <taxon>Pseudomonadota</taxon>
        <taxon>Alphaproteobacteria</taxon>
        <taxon>Hyphomicrobiales</taxon>
        <taxon>Rhizobiaceae</taxon>
        <taxon>Rhizobium/Agrobacterium group</taxon>
        <taxon>Pseudorhizobium</taxon>
    </lineage>
</organism>
<dbReference type="RefSeq" id="WP_077549359.1">
    <property type="nucleotide sequence ID" value="NZ_JACHEJ010000004.1"/>
</dbReference>
<feature type="transmembrane region" description="Helical" evidence="1">
    <location>
        <begin position="52"/>
        <end position="71"/>
    </location>
</feature>
<evidence type="ECO:0000313" key="3">
    <source>
        <dbReference type="Proteomes" id="UP000535501"/>
    </source>
</evidence>
<reference evidence="2 3" key="1">
    <citation type="submission" date="2020-08" db="EMBL/GenBank/DDBJ databases">
        <title>Genomic Encyclopedia of Type Strains, Phase IV (KMG-IV): sequencing the most valuable type-strain genomes for metagenomic binning, comparative biology and taxonomic classification.</title>
        <authorList>
            <person name="Goeker M."/>
        </authorList>
    </citation>
    <scope>NUCLEOTIDE SEQUENCE [LARGE SCALE GENOMIC DNA]</scope>
    <source>
        <strain evidence="2 3">DSM 102134</strain>
    </source>
</reference>
<dbReference type="Proteomes" id="UP000535501">
    <property type="component" value="Unassembled WGS sequence"/>
</dbReference>
<keyword evidence="1" id="KW-1133">Transmembrane helix</keyword>
<dbReference type="AlphaFoldDB" id="A0A7W9YXF8"/>
<feature type="transmembrane region" description="Helical" evidence="1">
    <location>
        <begin position="77"/>
        <end position="97"/>
    </location>
</feature>
<keyword evidence="1" id="KW-0812">Transmembrane</keyword>